<name>A0A8B6X6P6_9BURK</name>
<keyword evidence="1" id="KW-1185">Reference proteome</keyword>
<sequence>MILNHEVSRGIAAVPARATTFEFADSLLGVLDHVERVGQPARLTLRGGRGQGMTVDPRRRLCDVAGADVDLLCAIRPEDIALSYGEEARQPMLRPRPLAELRWRIGYLGSGGLPVQGSSRFDVVRFTDWPNLSRLPHDEDCVRLLALLTRHPTSIALARSITGIEMEKINRIYAAGLAAGLVEVINRRQPLAAVPGEPANDEPVGQAPVAGGAAARALVGTAPGAGHSYSDRSARTVAGGAAQAADRRRADVHLASEADEAAAAAPAAPARGWVSSLFKRLRAL</sequence>
<organism evidence="1 2">
    <name type="scientific">Derxia gummosa DSM 723</name>
    <dbReference type="NCBI Taxonomy" id="1121388"/>
    <lineage>
        <taxon>Bacteria</taxon>
        <taxon>Pseudomonadati</taxon>
        <taxon>Pseudomonadota</taxon>
        <taxon>Betaproteobacteria</taxon>
        <taxon>Burkholderiales</taxon>
        <taxon>Alcaligenaceae</taxon>
        <taxon>Derxia</taxon>
    </lineage>
</organism>
<evidence type="ECO:0000313" key="1">
    <source>
        <dbReference type="Proteomes" id="UP000675920"/>
    </source>
</evidence>
<dbReference type="RefSeq" id="WP_028312992.1">
    <property type="nucleotide sequence ID" value="NZ_KI519499.1"/>
</dbReference>
<dbReference type="AlphaFoldDB" id="A0A8B6X6P6"/>
<dbReference type="OrthoDB" id="3212305at2"/>
<dbReference type="Proteomes" id="UP000675920">
    <property type="component" value="Unplaced"/>
</dbReference>
<protein>
    <submittedName>
        <fullName evidence="2">Uncharacterized protein</fullName>
    </submittedName>
</protein>
<accession>A0A8B6X6P6</accession>
<reference evidence="2" key="1">
    <citation type="submission" date="2025-08" db="UniProtKB">
        <authorList>
            <consortium name="RefSeq"/>
        </authorList>
    </citation>
    <scope>IDENTIFICATION</scope>
</reference>
<proteinExistence type="predicted"/>
<evidence type="ECO:0000313" key="2">
    <source>
        <dbReference type="RefSeq" id="WP_028312992.1"/>
    </source>
</evidence>